<dbReference type="Pfam" id="PF01029">
    <property type="entry name" value="NusB"/>
    <property type="match status" value="1"/>
</dbReference>
<evidence type="ECO:0000256" key="3">
    <source>
        <dbReference type="ARBA" id="ARBA00022884"/>
    </source>
</evidence>
<evidence type="ECO:0000256" key="7">
    <source>
        <dbReference type="SAM" id="MobiDB-lite"/>
    </source>
</evidence>
<evidence type="ECO:0000313" key="10">
    <source>
        <dbReference type="Proteomes" id="UP000635606"/>
    </source>
</evidence>
<name>A0A8J4A1S3_9ACTN</name>
<feature type="compositionally biased region" description="Basic and acidic residues" evidence="7">
    <location>
        <begin position="1"/>
        <end position="14"/>
    </location>
</feature>
<dbReference type="GO" id="GO:0006353">
    <property type="term" value="P:DNA-templated transcription termination"/>
    <property type="evidence" value="ECO:0007669"/>
    <property type="project" value="UniProtKB-UniRule"/>
</dbReference>
<dbReference type="Proteomes" id="UP000635606">
    <property type="component" value="Unassembled WGS sequence"/>
</dbReference>
<reference evidence="9" key="1">
    <citation type="submission" date="2021-01" db="EMBL/GenBank/DDBJ databases">
        <title>Whole genome shotgun sequence of Virgisporangium ochraceum NBRC 16418.</title>
        <authorList>
            <person name="Komaki H."/>
            <person name="Tamura T."/>
        </authorList>
    </citation>
    <scope>NUCLEOTIDE SEQUENCE</scope>
    <source>
        <strain evidence="9">NBRC 16418</strain>
    </source>
</reference>
<dbReference type="PANTHER" id="PTHR11078:SF3">
    <property type="entry name" value="ANTITERMINATION NUSB DOMAIN-CONTAINING PROTEIN"/>
    <property type="match status" value="1"/>
</dbReference>
<evidence type="ECO:0000256" key="4">
    <source>
        <dbReference type="ARBA" id="ARBA00023015"/>
    </source>
</evidence>
<keyword evidence="2 6" id="KW-0889">Transcription antitermination</keyword>
<comment type="function">
    <text evidence="6">Involved in transcription antitermination. Required for transcription of ribosomal RNA (rRNA) genes. Binds specifically to the boxA antiterminator sequence of the ribosomal RNA (rrn) operons.</text>
</comment>
<dbReference type="EMBL" id="BOPH01000131">
    <property type="protein sequence ID" value="GIJ74207.1"/>
    <property type="molecule type" value="Genomic_DNA"/>
</dbReference>
<dbReference type="CDD" id="cd00619">
    <property type="entry name" value="Terminator_NusB"/>
    <property type="match status" value="1"/>
</dbReference>
<keyword evidence="10" id="KW-1185">Reference proteome</keyword>
<gene>
    <name evidence="6" type="primary">nusB</name>
    <name evidence="9" type="ORF">Voc01_091240</name>
</gene>
<feature type="region of interest" description="Disordered" evidence="7">
    <location>
        <begin position="1"/>
        <end position="22"/>
    </location>
</feature>
<keyword evidence="4 6" id="KW-0805">Transcription regulation</keyword>
<protein>
    <recommendedName>
        <fullName evidence="6">Transcription antitermination protein NusB</fullName>
    </recommendedName>
    <alternativeName>
        <fullName evidence="6">Antitermination factor NusB</fullName>
    </alternativeName>
</protein>
<dbReference type="InterPro" id="IPR035926">
    <property type="entry name" value="NusB-like_sf"/>
</dbReference>
<organism evidence="9 10">
    <name type="scientific">Virgisporangium ochraceum</name>
    <dbReference type="NCBI Taxonomy" id="65505"/>
    <lineage>
        <taxon>Bacteria</taxon>
        <taxon>Bacillati</taxon>
        <taxon>Actinomycetota</taxon>
        <taxon>Actinomycetes</taxon>
        <taxon>Micromonosporales</taxon>
        <taxon>Micromonosporaceae</taxon>
        <taxon>Virgisporangium</taxon>
    </lineage>
</organism>
<comment type="caution">
    <text evidence="9">The sequence shown here is derived from an EMBL/GenBank/DDBJ whole genome shotgun (WGS) entry which is preliminary data.</text>
</comment>
<dbReference type="GO" id="GO:0003723">
    <property type="term" value="F:RNA binding"/>
    <property type="evidence" value="ECO:0007669"/>
    <property type="project" value="UniProtKB-UniRule"/>
</dbReference>
<evidence type="ECO:0000256" key="5">
    <source>
        <dbReference type="ARBA" id="ARBA00023163"/>
    </source>
</evidence>
<evidence type="ECO:0000313" key="9">
    <source>
        <dbReference type="EMBL" id="GIJ74207.1"/>
    </source>
</evidence>
<dbReference type="GO" id="GO:0005829">
    <property type="term" value="C:cytosol"/>
    <property type="evidence" value="ECO:0007669"/>
    <property type="project" value="TreeGrafter"/>
</dbReference>
<proteinExistence type="inferred from homology"/>
<dbReference type="InterPro" id="IPR006027">
    <property type="entry name" value="NusB_RsmB_TIM44"/>
</dbReference>
<dbReference type="Gene3D" id="1.10.940.10">
    <property type="entry name" value="NusB-like"/>
    <property type="match status" value="1"/>
</dbReference>
<evidence type="ECO:0000256" key="6">
    <source>
        <dbReference type="HAMAP-Rule" id="MF_00073"/>
    </source>
</evidence>
<keyword evidence="3 6" id="KW-0694">RNA-binding</keyword>
<evidence type="ECO:0000256" key="2">
    <source>
        <dbReference type="ARBA" id="ARBA00022814"/>
    </source>
</evidence>
<dbReference type="GO" id="GO:0031564">
    <property type="term" value="P:transcription antitermination"/>
    <property type="evidence" value="ECO:0007669"/>
    <property type="project" value="UniProtKB-KW"/>
</dbReference>
<sequence>MPEPVGDEHDHDEDTWFTSDASMPAGNVSARRKARKRALDVLYQADLRDEPIRRTLESYIGLLPEPRPEHLSYTVRLVEGVLAHLDRIDEVISSYAEGWTLDRMPVVDRNLARIAVFELLYADDIDPPVAITEAVELARSLSTDDSPRFLNGILGRIAEYAV</sequence>
<feature type="domain" description="NusB/RsmB/TIM44" evidence="8">
    <location>
        <begin position="32"/>
        <end position="158"/>
    </location>
</feature>
<accession>A0A8J4A1S3</accession>
<dbReference type="HAMAP" id="MF_00073">
    <property type="entry name" value="NusB"/>
    <property type="match status" value="1"/>
</dbReference>
<evidence type="ECO:0000256" key="1">
    <source>
        <dbReference type="ARBA" id="ARBA00005952"/>
    </source>
</evidence>
<dbReference type="AlphaFoldDB" id="A0A8J4A1S3"/>
<dbReference type="SUPFAM" id="SSF48013">
    <property type="entry name" value="NusB-like"/>
    <property type="match status" value="1"/>
</dbReference>
<dbReference type="InterPro" id="IPR011605">
    <property type="entry name" value="NusB_fam"/>
</dbReference>
<dbReference type="PANTHER" id="PTHR11078">
    <property type="entry name" value="N UTILIZATION SUBSTANCE PROTEIN B-RELATED"/>
    <property type="match status" value="1"/>
</dbReference>
<dbReference type="NCBIfam" id="TIGR01951">
    <property type="entry name" value="nusB"/>
    <property type="match status" value="1"/>
</dbReference>
<keyword evidence="5 6" id="KW-0804">Transcription</keyword>
<comment type="similarity">
    <text evidence="1 6">Belongs to the NusB family.</text>
</comment>
<evidence type="ECO:0000259" key="8">
    <source>
        <dbReference type="Pfam" id="PF01029"/>
    </source>
</evidence>